<keyword evidence="2" id="KW-1185">Reference proteome</keyword>
<evidence type="ECO:0000313" key="2">
    <source>
        <dbReference type="Proteomes" id="UP001220395"/>
    </source>
</evidence>
<dbReference type="SUPFAM" id="SSF46785">
    <property type="entry name" value="Winged helix' DNA-binding domain"/>
    <property type="match status" value="1"/>
</dbReference>
<gene>
    <name evidence="1" type="ORF">PQ455_02995</name>
</gene>
<dbReference type="RefSeq" id="WP_273689078.1">
    <property type="nucleotide sequence ID" value="NZ_CP117411.1"/>
</dbReference>
<accession>A0ABY7TMH5</accession>
<dbReference type="Gene3D" id="1.10.10.10">
    <property type="entry name" value="Winged helix-like DNA-binding domain superfamily/Winged helix DNA-binding domain"/>
    <property type="match status" value="1"/>
</dbReference>
<dbReference type="Proteomes" id="UP001220395">
    <property type="component" value="Chromosome"/>
</dbReference>
<dbReference type="InterPro" id="IPR036388">
    <property type="entry name" value="WH-like_DNA-bd_sf"/>
</dbReference>
<dbReference type="EMBL" id="CP117411">
    <property type="protein sequence ID" value="WCT74213.1"/>
    <property type="molecule type" value="Genomic_DNA"/>
</dbReference>
<evidence type="ECO:0008006" key="3">
    <source>
        <dbReference type="Google" id="ProtNLM"/>
    </source>
</evidence>
<name>A0ABY7TMH5_9SPHN</name>
<sequence>MGESGYTTRWQIDRLLSRLPLEDTERATIDRLLEGATSRFEMAPKAGQPVTVSALGRDLYKVSRRFEQLVGAHMAANPVWNMMLDLLVAEEDGTRVSVTSLCIASGEPTTSALRHISQLERLGWVTRVADDTDHRRSWVSLTGEAADKMRRTLADIYNAGTRGEALRWEPRAVGRD</sequence>
<organism evidence="1 2">
    <name type="scientific">Sphingomonas naphthae</name>
    <dbReference type="NCBI Taxonomy" id="1813468"/>
    <lineage>
        <taxon>Bacteria</taxon>
        <taxon>Pseudomonadati</taxon>
        <taxon>Pseudomonadota</taxon>
        <taxon>Alphaproteobacteria</taxon>
        <taxon>Sphingomonadales</taxon>
        <taxon>Sphingomonadaceae</taxon>
        <taxon>Sphingomonas</taxon>
    </lineage>
</organism>
<protein>
    <recommendedName>
        <fullName evidence="3">MarR family transcriptional regulator</fullName>
    </recommendedName>
</protein>
<reference evidence="1 2" key="1">
    <citation type="submission" date="2023-02" db="EMBL/GenBank/DDBJ databases">
        <title>Genome sequence of Sphingomonas naphthae.</title>
        <authorList>
            <person name="Kim S."/>
            <person name="Heo J."/>
            <person name="Kwon S.-W."/>
        </authorList>
    </citation>
    <scope>NUCLEOTIDE SEQUENCE [LARGE SCALE GENOMIC DNA]</scope>
    <source>
        <strain evidence="1 2">KACC 18716</strain>
    </source>
</reference>
<dbReference type="InterPro" id="IPR036390">
    <property type="entry name" value="WH_DNA-bd_sf"/>
</dbReference>
<evidence type="ECO:0000313" key="1">
    <source>
        <dbReference type="EMBL" id="WCT74213.1"/>
    </source>
</evidence>
<proteinExistence type="predicted"/>